<keyword evidence="1" id="KW-0479">Metal-binding</keyword>
<dbReference type="GO" id="GO:0051536">
    <property type="term" value="F:iron-sulfur cluster binding"/>
    <property type="evidence" value="ECO:0007669"/>
    <property type="project" value="UniProtKB-KW"/>
</dbReference>
<keyword evidence="2" id="KW-0408">Iron</keyword>
<dbReference type="PATRIC" id="fig|1121326.3.peg.4941"/>
<dbReference type="Gene3D" id="3.30.70.20">
    <property type="match status" value="1"/>
</dbReference>
<gene>
    <name evidence="5" type="primary">ndhI_3</name>
    <name evidence="5" type="ORF">CLMAG_48810</name>
</gene>
<proteinExistence type="predicted"/>
<keyword evidence="5" id="KW-0560">Oxidoreductase</keyword>
<evidence type="ECO:0000256" key="3">
    <source>
        <dbReference type="ARBA" id="ARBA00023014"/>
    </source>
</evidence>
<dbReference type="RefSeq" id="WP_066628221.1">
    <property type="nucleotide sequence ID" value="NZ_FQXL01000029.1"/>
</dbReference>
<dbReference type="InterPro" id="IPR017896">
    <property type="entry name" value="4Fe4S_Fe-S-bd"/>
</dbReference>
<evidence type="ECO:0000259" key="4">
    <source>
        <dbReference type="PROSITE" id="PS51379"/>
    </source>
</evidence>
<keyword evidence="6" id="KW-1185">Reference proteome</keyword>
<reference evidence="5 6" key="1">
    <citation type="submission" date="2016-04" db="EMBL/GenBank/DDBJ databases">
        <title>Genome sequence of Clostridium magnum DSM 2767.</title>
        <authorList>
            <person name="Poehlein A."/>
            <person name="Uhlig R."/>
            <person name="Fischer R."/>
            <person name="Bahl H."/>
            <person name="Daniel R."/>
        </authorList>
    </citation>
    <scope>NUCLEOTIDE SEQUENCE [LARGE SCALE GENOMIC DNA]</scope>
    <source>
        <strain evidence="5 6">DSM 2767</strain>
    </source>
</reference>
<dbReference type="EMBL" id="LWAE01000007">
    <property type="protein sequence ID" value="KZL89867.1"/>
    <property type="molecule type" value="Genomic_DNA"/>
</dbReference>
<evidence type="ECO:0000313" key="6">
    <source>
        <dbReference type="Proteomes" id="UP000076603"/>
    </source>
</evidence>
<organism evidence="5 6">
    <name type="scientific">Clostridium magnum DSM 2767</name>
    <dbReference type="NCBI Taxonomy" id="1121326"/>
    <lineage>
        <taxon>Bacteria</taxon>
        <taxon>Bacillati</taxon>
        <taxon>Bacillota</taxon>
        <taxon>Clostridia</taxon>
        <taxon>Eubacteriales</taxon>
        <taxon>Clostridiaceae</taxon>
        <taxon>Clostridium</taxon>
    </lineage>
</organism>
<evidence type="ECO:0000256" key="1">
    <source>
        <dbReference type="ARBA" id="ARBA00022723"/>
    </source>
</evidence>
<comment type="caution">
    <text evidence="5">The sequence shown here is derived from an EMBL/GenBank/DDBJ whole genome shotgun (WGS) entry which is preliminary data.</text>
</comment>
<feature type="domain" description="4Fe-4S ferredoxin-type" evidence="4">
    <location>
        <begin position="40"/>
        <end position="70"/>
    </location>
</feature>
<dbReference type="Proteomes" id="UP000076603">
    <property type="component" value="Unassembled WGS sequence"/>
</dbReference>
<dbReference type="PANTHER" id="PTHR43122:SF2">
    <property type="entry name" value="FERREDOXIN SUBUNIT OF PYRUVATE:FLAVODOXIN OXIDOREDUCTASE"/>
    <property type="match status" value="1"/>
</dbReference>
<dbReference type="OrthoDB" id="9804603at2"/>
<dbReference type="EC" id="1.6.5.11" evidence="5"/>
<dbReference type="AlphaFoldDB" id="A0A162RGF7"/>
<name>A0A162RGF7_9CLOT</name>
<dbReference type="PROSITE" id="PS51379">
    <property type="entry name" value="4FE4S_FER_2"/>
    <property type="match status" value="2"/>
</dbReference>
<feature type="domain" description="4Fe-4S ferredoxin-type" evidence="4">
    <location>
        <begin position="2"/>
        <end position="31"/>
    </location>
</feature>
<dbReference type="Pfam" id="PF12838">
    <property type="entry name" value="Fer4_7"/>
    <property type="match status" value="1"/>
</dbReference>
<keyword evidence="3" id="KW-0411">Iron-sulfur</keyword>
<protein>
    <submittedName>
        <fullName evidence="5">NAD(P)H-quinone oxidoreductase subunit I, chloroplastic</fullName>
        <ecNumber evidence="5">1.6.5.11</ecNumber>
    </submittedName>
</protein>
<dbReference type="InterPro" id="IPR017900">
    <property type="entry name" value="4Fe4S_Fe_S_CS"/>
</dbReference>
<accession>A0A162RGF7</accession>
<dbReference type="SUPFAM" id="SSF54862">
    <property type="entry name" value="4Fe-4S ferredoxins"/>
    <property type="match status" value="1"/>
</dbReference>
<dbReference type="PANTHER" id="PTHR43122">
    <property type="entry name" value="FERREDOXIN SUBUNIT OF PYRUVATE:FLAVODOXIN OXIDOREDUCTASE-RELATED"/>
    <property type="match status" value="1"/>
</dbReference>
<dbReference type="GO" id="GO:0046872">
    <property type="term" value="F:metal ion binding"/>
    <property type="evidence" value="ECO:0007669"/>
    <property type="project" value="UniProtKB-KW"/>
</dbReference>
<sequence length="70" mass="7664">MPKVSFREDRCKGCGLCITVCPKKIINFVDKLNAKGYHSANVPVNKMEECVGCAACGRICPDCVITVEKE</sequence>
<dbReference type="GO" id="GO:0016491">
    <property type="term" value="F:oxidoreductase activity"/>
    <property type="evidence" value="ECO:0007669"/>
    <property type="project" value="UniProtKB-KW"/>
</dbReference>
<dbReference type="PROSITE" id="PS00198">
    <property type="entry name" value="4FE4S_FER_1"/>
    <property type="match status" value="2"/>
</dbReference>
<evidence type="ECO:0000256" key="2">
    <source>
        <dbReference type="ARBA" id="ARBA00023004"/>
    </source>
</evidence>
<evidence type="ECO:0000313" key="5">
    <source>
        <dbReference type="EMBL" id="KZL89867.1"/>
    </source>
</evidence>
<dbReference type="STRING" id="1121326.CLMAG_48810"/>